<dbReference type="AlphaFoldDB" id="A0A178MJ22"/>
<feature type="transmembrane region" description="Helical" evidence="2">
    <location>
        <begin position="16"/>
        <end position="38"/>
    </location>
</feature>
<feature type="transmembrane region" description="Helical" evidence="2">
    <location>
        <begin position="157"/>
        <end position="176"/>
    </location>
</feature>
<feature type="transmembrane region" description="Helical" evidence="2">
    <location>
        <begin position="182"/>
        <end position="199"/>
    </location>
</feature>
<dbReference type="PANTHER" id="PTHR42736">
    <property type="entry name" value="PROTEIN-GLUTAMINE GAMMA-GLUTAMYLTRANSFERASE"/>
    <property type="match status" value="1"/>
</dbReference>
<dbReference type="Proteomes" id="UP000078287">
    <property type="component" value="Unassembled WGS sequence"/>
</dbReference>
<dbReference type="Pfam" id="PF01841">
    <property type="entry name" value="Transglut_core"/>
    <property type="match status" value="1"/>
</dbReference>
<evidence type="ECO:0000313" key="4">
    <source>
        <dbReference type="EMBL" id="OAN48599.1"/>
    </source>
</evidence>
<dbReference type="STRING" id="1707952.A6A03_07445"/>
<keyword evidence="2" id="KW-1133">Transmembrane helix</keyword>
<feature type="transmembrane region" description="Helical" evidence="2">
    <location>
        <begin position="220"/>
        <end position="240"/>
    </location>
</feature>
<dbReference type="InterPro" id="IPR038765">
    <property type="entry name" value="Papain-like_cys_pep_sf"/>
</dbReference>
<reference evidence="4 5" key="1">
    <citation type="submission" date="2016-04" db="EMBL/GenBank/DDBJ databases">
        <title>Chloroflexus islandicus sp. nov., a thermophilic filamentous anoxygenic phototrophic bacterium from geyser Strokkur (Iceland).</title>
        <authorList>
            <person name="Gaisin V.A."/>
            <person name="Kalashnikov A.M."/>
            <person name="Sukhacheva M.V."/>
            <person name="Grouzdev D.S."/>
            <person name="Ivanov T.M."/>
            <person name="Kuznetsov B."/>
            <person name="Gorlenko V.M."/>
        </authorList>
    </citation>
    <scope>NUCLEOTIDE SEQUENCE [LARGE SCALE GENOMIC DNA]</scope>
    <source>
        <strain evidence="5">isl-2</strain>
    </source>
</reference>
<organism evidence="4 5">
    <name type="scientific">Chloroflexus islandicus</name>
    <dbReference type="NCBI Taxonomy" id="1707952"/>
    <lineage>
        <taxon>Bacteria</taxon>
        <taxon>Bacillati</taxon>
        <taxon>Chloroflexota</taxon>
        <taxon>Chloroflexia</taxon>
        <taxon>Chloroflexales</taxon>
        <taxon>Chloroflexineae</taxon>
        <taxon>Chloroflexaceae</taxon>
        <taxon>Chloroflexus</taxon>
    </lineage>
</organism>
<accession>A0A178MJ22</accession>
<proteinExistence type="predicted"/>
<dbReference type="EMBL" id="LWQS01000030">
    <property type="protein sequence ID" value="OAN48599.1"/>
    <property type="molecule type" value="Genomic_DNA"/>
</dbReference>
<dbReference type="SUPFAM" id="SSF54001">
    <property type="entry name" value="Cysteine proteinases"/>
    <property type="match status" value="1"/>
</dbReference>
<comment type="caution">
    <text evidence="4">The sequence shown here is derived from an EMBL/GenBank/DDBJ whole genome shotgun (WGS) entry which is preliminary data.</text>
</comment>
<dbReference type="InterPro" id="IPR025403">
    <property type="entry name" value="TgpA-like_C"/>
</dbReference>
<dbReference type="InterPro" id="IPR002931">
    <property type="entry name" value="Transglutaminase-like"/>
</dbReference>
<dbReference type="Gene3D" id="3.10.620.30">
    <property type="match status" value="1"/>
</dbReference>
<feature type="region of interest" description="Disordered" evidence="1">
    <location>
        <begin position="619"/>
        <end position="640"/>
    </location>
</feature>
<evidence type="ECO:0000259" key="3">
    <source>
        <dbReference type="SMART" id="SM00460"/>
    </source>
</evidence>
<evidence type="ECO:0000313" key="5">
    <source>
        <dbReference type="Proteomes" id="UP000078287"/>
    </source>
</evidence>
<feature type="transmembrane region" description="Helical" evidence="2">
    <location>
        <begin position="44"/>
        <end position="65"/>
    </location>
</feature>
<keyword evidence="2" id="KW-0472">Membrane</keyword>
<feature type="transmembrane region" description="Helical" evidence="2">
    <location>
        <begin position="660"/>
        <end position="685"/>
    </location>
</feature>
<name>A0A178MJ22_9CHLR</name>
<dbReference type="PANTHER" id="PTHR42736:SF1">
    <property type="entry name" value="PROTEIN-GLUTAMINE GAMMA-GLUTAMYLTRANSFERASE"/>
    <property type="match status" value="1"/>
</dbReference>
<evidence type="ECO:0000256" key="1">
    <source>
        <dbReference type="SAM" id="MobiDB-lite"/>
    </source>
</evidence>
<evidence type="ECO:0000256" key="2">
    <source>
        <dbReference type="SAM" id="Phobius"/>
    </source>
</evidence>
<dbReference type="SMART" id="SM00460">
    <property type="entry name" value="TGc"/>
    <property type="match status" value="1"/>
</dbReference>
<feature type="domain" description="Transglutaminase-like" evidence="3">
    <location>
        <begin position="520"/>
        <end position="591"/>
    </location>
</feature>
<feature type="transmembrane region" description="Helical" evidence="2">
    <location>
        <begin position="128"/>
        <end position="150"/>
    </location>
</feature>
<dbReference type="InterPro" id="IPR052901">
    <property type="entry name" value="Bact_TGase-like"/>
</dbReference>
<dbReference type="Pfam" id="PF13559">
    <property type="entry name" value="DUF4129"/>
    <property type="match status" value="1"/>
</dbReference>
<keyword evidence="2" id="KW-0812">Transmembrane</keyword>
<sequence length="789" mass="85786">MAKSSFAASSSRFPNLWWMLPGVMLVFLMTGAVVRSLAESGWASGLSILPAVSGMAVAVGVALAAWPRLNRWAAHGLSLVLAWAWIVQQIGPLLDNRLLGWRDWAVELAIRALTWGRVLASGGRGEDIVLFVLALAALCWWLSYATVWAVVRQQQPWLMMIANGAVLLVNYTYVFPKPDLEAMVFVASALLLLVYHHVMQRRAAWETQQISYPDLLPLRAMWAATVVGAALIAITAFLPAQITAERALQTWESLRAPFRAARAAWEDAFSTINAPPGAGSISFTARVAPLGGSRFLGFDEVMTVRSTRLDYWRAVAFDRYDGSGWSNTTGELARAALGVATAEQARTPLAAGETIPLTDRRARQVITQTFTLAQDRNDDLLLVGGTPLQFSLPASLEHVITRADSGGIMPIYDDLALVTAATPLVAGTTYTVTALVSLADVQTLRNAGTDYPQWVRERYLQLPANLPARVRAEAARVIAAANAETPYDQAIAIEAYLRRLTYSEDIPPPPSNADLVDWFLFEQQAGYCDYFASAMVVMLRSVGVPARWVRGYASGDFDPEEGVYIVRENVAHSWPEVYFPGVGWERFEPTAASYTSAPQRPLQSVFGEELEDAASSASGAALNPGRFEEPEDELSASGVSSGAASAPAAAGRNPAGSGEWFGWLLAVLAVPASVGLALLGGRWWLARELRGLRLAAAAYAEMGWLAALAGLAQQSWETPLEYAHRLAAALPEHAVTIHGITAAYVGERYRRGAVVRVPPEAARQLLRRALLRYAVRHAVQRVWSPVRVR</sequence>
<protein>
    <submittedName>
        <fullName evidence="4">Transglutaminase</fullName>
    </submittedName>
</protein>
<dbReference type="RefSeq" id="WP_066782783.1">
    <property type="nucleotide sequence ID" value="NZ_LWQS01000030.1"/>
</dbReference>
<keyword evidence="5" id="KW-1185">Reference proteome</keyword>
<dbReference type="OrthoDB" id="9804872at2"/>
<gene>
    <name evidence="4" type="ORF">A6A03_07445</name>
</gene>